<reference evidence="1" key="1">
    <citation type="journal article" date="2020" name="J Insects Food Feed">
        <title>The yellow mealworm (Tenebrio molitor) genome: a resource for the emerging insects as food and feed industry.</title>
        <authorList>
            <person name="Eriksson T."/>
            <person name="Andere A."/>
            <person name="Kelstrup H."/>
            <person name="Emery V."/>
            <person name="Picard C."/>
        </authorList>
    </citation>
    <scope>NUCLEOTIDE SEQUENCE</scope>
    <source>
        <strain evidence="1">Stoneville</strain>
        <tissue evidence="1">Whole head</tissue>
    </source>
</reference>
<name>A0A8J6H5M9_TENMO</name>
<keyword evidence="2" id="KW-1185">Reference proteome</keyword>
<dbReference type="AlphaFoldDB" id="A0A8J6H5M9"/>
<organism evidence="1 2">
    <name type="scientific">Tenebrio molitor</name>
    <name type="common">Yellow mealworm beetle</name>
    <dbReference type="NCBI Taxonomy" id="7067"/>
    <lineage>
        <taxon>Eukaryota</taxon>
        <taxon>Metazoa</taxon>
        <taxon>Ecdysozoa</taxon>
        <taxon>Arthropoda</taxon>
        <taxon>Hexapoda</taxon>
        <taxon>Insecta</taxon>
        <taxon>Pterygota</taxon>
        <taxon>Neoptera</taxon>
        <taxon>Endopterygota</taxon>
        <taxon>Coleoptera</taxon>
        <taxon>Polyphaga</taxon>
        <taxon>Cucujiformia</taxon>
        <taxon>Tenebrionidae</taxon>
        <taxon>Tenebrio</taxon>
    </lineage>
</organism>
<comment type="caution">
    <text evidence="1">The sequence shown here is derived from an EMBL/GenBank/DDBJ whole genome shotgun (WGS) entry which is preliminary data.</text>
</comment>
<evidence type="ECO:0000313" key="1">
    <source>
        <dbReference type="EMBL" id="KAH0807738.1"/>
    </source>
</evidence>
<proteinExistence type="predicted"/>
<dbReference type="Proteomes" id="UP000719412">
    <property type="component" value="Unassembled WGS sequence"/>
</dbReference>
<protein>
    <submittedName>
        <fullName evidence="1">Uncharacterized protein</fullName>
    </submittedName>
</protein>
<gene>
    <name evidence="1" type="ORF">GEV33_015053</name>
</gene>
<evidence type="ECO:0000313" key="2">
    <source>
        <dbReference type="Proteomes" id="UP000719412"/>
    </source>
</evidence>
<accession>A0A8J6H5M9</accession>
<reference evidence="1" key="2">
    <citation type="submission" date="2021-08" db="EMBL/GenBank/DDBJ databases">
        <authorList>
            <person name="Eriksson T."/>
        </authorList>
    </citation>
    <scope>NUCLEOTIDE SEQUENCE</scope>
    <source>
        <strain evidence="1">Stoneville</strain>
        <tissue evidence="1">Whole head</tissue>
    </source>
</reference>
<dbReference type="EMBL" id="JABDTM020029782">
    <property type="protein sequence ID" value="KAH0807738.1"/>
    <property type="molecule type" value="Genomic_DNA"/>
</dbReference>
<sequence length="106" mass="12232">MLTRMDIIFLRLEIITDSVVSARSRSSPRAAARGWKQQIFVDPLQYFCALMTTVLYVNRGRCQIRKFRSGHYADVYLDCVRPGFVPVAYLKTIATPMSGRRKSRIE</sequence>